<name>A0A7D9H5I4_9GAMM</name>
<gene>
    <name evidence="2" type="ORF">JTBM06_V1_10010</name>
</gene>
<accession>A0A7D9H5I4</accession>
<evidence type="ECO:0000256" key="1">
    <source>
        <dbReference type="SAM" id="MobiDB-lite"/>
    </source>
</evidence>
<dbReference type="EMBL" id="LR633967">
    <property type="protein sequence ID" value="VUX55288.1"/>
    <property type="molecule type" value="Genomic_DNA"/>
</dbReference>
<sequence length="54" mass="6125">MGKKGKLKQSEPVGKWEFTISRKQAHATMREVLTNAQERTKEIKATRQKRAAAA</sequence>
<protein>
    <submittedName>
        <fullName evidence="2">Uncharacterized protein</fullName>
    </submittedName>
</protein>
<organism evidence="2">
    <name type="scientific">uncultured Woeseiaceae bacterium</name>
    <dbReference type="NCBI Taxonomy" id="1983305"/>
    <lineage>
        <taxon>Bacteria</taxon>
        <taxon>Pseudomonadati</taxon>
        <taxon>Pseudomonadota</taxon>
        <taxon>Gammaproteobacteria</taxon>
        <taxon>Woeseiales</taxon>
        <taxon>Woeseiaceae</taxon>
        <taxon>environmental samples</taxon>
    </lineage>
</organism>
<evidence type="ECO:0000313" key="2">
    <source>
        <dbReference type="EMBL" id="VUX55288.1"/>
    </source>
</evidence>
<dbReference type="AlphaFoldDB" id="A0A7D9H5I4"/>
<feature type="region of interest" description="Disordered" evidence="1">
    <location>
        <begin position="35"/>
        <end position="54"/>
    </location>
</feature>
<proteinExistence type="predicted"/>
<reference evidence="2" key="1">
    <citation type="submission" date="2019-07" db="EMBL/GenBank/DDBJ databases">
        <authorList>
            <person name="Weber M."/>
            <person name="Kostadinov I."/>
            <person name="Kostadinov D I."/>
        </authorList>
    </citation>
    <scope>NUCLEOTIDE SEQUENCE</scope>
    <source>
        <strain evidence="2">Gfbio:sag-sample-m06:053724c1-46a9-4a36-b237-ea2bf867836b</strain>
    </source>
</reference>